<dbReference type="InterPro" id="IPR035427">
    <property type="entry name" value="Tim10-like_dom_sf"/>
</dbReference>
<evidence type="ECO:0000256" key="4">
    <source>
        <dbReference type="ARBA" id="ARBA00022723"/>
    </source>
</evidence>
<dbReference type="InterPro" id="IPR004217">
    <property type="entry name" value="Tim10-like"/>
</dbReference>
<comment type="function">
    <text evidence="12">Mitochondrial intermembrane chaperone that participates in the import and insertion of some multi-pass transmembrane proteins into the mitochondrial inner membrane. Also required for the transfer of beta-barrel precursors from the TOM complex to the sorting and assembly machinery (SAM complex) of the outer membrane. Acts as a chaperone-like protein that protects the hydrophobic precursors from aggregation and guide them through the mitochondrial intermembrane space. The TIM8-TIM13 complex is non essential and only mediates the import of few proteins, while the predominant TIM9-TIM10 70 kDa complex is crucial and mediates the import of much more proteins.</text>
</comment>
<comment type="caution">
    <text evidence="16">The sequence shown here is derived from an EMBL/GenBank/DDBJ whole genome shotgun (WGS) entry which is preliminary data.</text>
</comment>
<evidence type="ECO:0000256" key="1">
    <source>
        <dbReference type="ARBA" id="ARBA00004137"/>
    </source>
</evidence>
<gene>
    <name evidence="16" type="ORF">X797_001671</name>
</gene>
<evidence type="ECO:0000256" key="11">
    <source>
        <dbReference type="ARBA" id="ARBA00023186"/>
    </source>
</evidence>
<name>A0A0A1V319_9HYPO</name>
<evidence type="ECO:0000256" key="8">
    <source>
        <dbReference type="ARBA" id="ARBA00023010"/>
    </source>
</evidence>
<keyword evidence="3 14" id="KW-0813">Transport</keyword>
<keyword evidence="10 14" id="KW-1015">Disulfide bond</keyword>
<dbReference type="GO" id="GO:0005743">
    <property type="term" value="C:mitochondrial inner membrane"/>
    <property type="evidence" value="ECO:0007669"/>
    <property type="project" value="UniProtKB-SubCell"/>
</dbReference>
<dbReference type="GO" id="GO:0046872">
    <property type="term" value="F:metal ion binding"/>
    <property type="evidence" value="ECO:0007669"/>
    <property type="project" value="UniProtKB-KW"/>
</dbReference>
<sequence length="85" mass="9530">MDSSTVKQSVMKQVLAEANLANARVLIEKLQENCFEKCIPKPGSSLSSGEQTCMTTCMEKYMAAWNQVNAAYINRIRQEQNNPSQ</sequence>
<evidence type="ECO:0000256" key="14">
    <source>
        <dbReference type="RuleBase" id="RU367043"/>
    </source>
</evidence>
<dbReference type="AlphaFoldDB" id="A0A0A1V319"/>
<dbReference type="SUPFAM" id="SSF144122">
    <property type="entry name" value="Tim10-like"/>
    <property type="match status" value="1"/>
</dbReference>
<dbReference type="EMBL" id="JELW01000002">
    <property type="protein sequence ID" value="EXV04001.1"/>
    <property type="molecule type" value="Genomic_DNA"/>
</dbReference>
<evidence type="ECO:0000259" key="15">
    <source>
        <dbReference type="Pfam" id="PF02953"/>
    </source>
</evidence>
<evidence type="ECO:0000256" key="2">
    <source>
        <dbReference type="ARBA" id="ARBA00006720"/>
    </source>
</evidence>
<keyword evidence="5 14" id="KW-0999">Mitochondrion inner membrane</keyword>
<evidence type="ECO:0000256" key="3">
    <source>
        <dbReference type="ARBA" id="ARBA00022448"/>
    </source>
</evidence>
<keyword evidence="6" id="KW-0862">Zinc</keyword>
<dbReference type="FunFam" id="1.10.287.810:FF:000001">
    <property type="entry name" value="mitochondrial import inner membrane translocase subunit TIM13"/>
    <property type="match status" value="1"/>
</dbReference>
<comment type="similarity">
    <text evidence="2 14">Belongs to the small Tim family.</text>
</comment>
<dbReference type="OrthoDB" id="7813104at2759"/>
<dbReference type="eggNOG" id="KOG1733">
    <property type="taxonomic scope" value="Eukaryota"/>
</dbReference>
<protein>
    <recommendedName>
        <fullName evidence="14">Mitochondrial import inner membrane translocase subunit</fullName>
    </recommendedName>
</protein>
<dbReference type="GO" id="GO:0045039">
    <property type="term" value="P:protein insertion into mitochondrial inner membrane"/>
    <property type="evidence" value="ECO:0007669"/>
    <property type="project" value="UniProtKB-ARBA"/>
</dbReference>
<evidence type="ECO:0000256" key="12">
    <source>
        <dbReference type="ARBA" id="ARBA00025151"/>
    </source>
</evidence>
<evidence type="ECO:0000256" key="9">
    <source>
        <dbReference type="ARBA" id="ARBA00023128"/>
    </source>
</evidence>
<dbReference type="Pfam" id="PF02953">
    <property type="entry name" value="zf-Tim10_DDP"/>
    <property type="match status" value="1"/>
</dbReference>
<dbReference type="Gene3D" id="1.10.287.810">
    <property type="entry name" value="Mitochondrial import inner membrane translocase subunit tim13 like domains"/>
    <property type="match status" value="1"/>
</dbReference>
<comment type="subunit">
    <text evidence="13">Heterohexamer; composed of 3 copies of TIM8 and 3 copies of TIM13, named soluble 70 kDa complex. Associates with the TIM22 complex, whose core is composed of TIM22 and TIM54. Interacts with the transmembrane regions of multi-pass transmembrane proteins in transit.</text>
</comment>
<evidence type="ECO:0000256" key="10">
    <source>
        <dbReference type="ARBA" id="ARBA00023157"/>
    </source>
</evidence>
<comment type="domain">
    <text evidence="14">The twin CX3C motif contains 4 conserved Cys residues that form 2 disulfide bonds in the mitochondrial intermembrane space.</text>
</comment>
<dbReference type="Proteomes" id="UP000030151">
    <property type="component" value="Unassembled WGS sequence"/>
</dbReference>
<keyword evidence="4" id="KW-0479">Metal-binding</keyword>
<dbReference type="GO" id="GO:0042719">
    <property type="term" value="C:mitochondrial intermembrane space chaperone complex"/>
    <property type="evidence" value="ECO:0007669"/>
    <property type="project" value="UniProtKB-ARBA"/>
</dbReference>
<feature type="domain" description="Tim10-like" evidence="15">
    <location>
        <begin position="12"/>
        <end position="73"/>
    </location>
</feature>
<evidence type="ECO:0000313" key="17">
    <source>
        <dbReference type="Proteomes" id="UP000030151"/>
    </source>
</evidence>
<keyword evidence="8 14" id="KW-0811">Translocation</keyword>
<evidence type="ECO:0000256" key="7">
    <source>
        <dbReference type="ARBA" id="ARBA00022927"/>
    </source>
</evidence>
<evidence type="ECO:0000313" key="16">
    <source>
        <dbReference type="EMBL" id="EXV04001.1"/>
    </source>
</evidence>
<organism evidence="16 17">
    <name type="scientific">Metarhizium robertsii</name>
    <dbReference type="NCBI Taxonomy" id="568076"/>
    <lineage>
        <taxon>Eukaryota</taxon>
        <taxon>Fungi</taxon>
        <taxon>Dikarya</taxon>
        <taxon>Ascomycota</taxon>
        <taxon>Pezizomycotina</taxon>
        <taxon>Sordariomycetes</taxon>
        <taxon>Hypocreomycetidae</taxon>
        <taxon>Hypocreales</taxon>
        <taxon>Clavicipitaceae</taxon>
        <taxon>Metarhizium</taxon>
    </lineage>
</organism>
<keyword evidence="5 14" id="KW-0472">Membrane</keyword>
<keyword evidence="11 14" id="KW-0143">Chaperone</keyword>
<evidence type="ECO:0000256" key="5">
    <source>
        <dbReference type="ARBA" id="ARBA00022792"/>
    </source>
</evidence>
<dbReference type="HOGENOM" id="CLU_141397_0_2_1"/>
<keyword evidence="9 14" id="KW-0496">Mitochondrion</keyword>
<reference evidence="16 17" key="1">
    <citation type="submission" date="2014-02" db="EMBL/GenBank/DDBJ databases">
        <title>The genome sequence of the entomopathogenic fungus Metarhizium robertsii ARSEF 2575.</title>
        <authorList>
            <person name="Giuliano Garisto Donzelli B."/>
            <person name="Roe B.A."/>
            <person name="Macmil S.L."/>
            <person name="Krasnoff S.B."/>
            <person name="Gibson D.M."/>
        </authorList>
    </citation>
    <scope>NUCLEOTIDE SEQUENCE [LARGE SCALE GENOMIC DNA]</scope>
    <source>
        <strain evidence="16 17">ARSEF 2575</strain>
    </source>
</reference>
<proteinExistence type="inferred from homology"/>
<dbReference type="GO" id="GO:0015031">
    <property type="term" value="P:protein transport"/>
    <property type="evidence" value="ECO:0007669"/>
    <property type="project" value="UniProtKB-KW"/>
</dbReference>
<comment type="subcellular location">
    <subcellularLocation>
        <location evidence="1 14">Mitochondrion inner membrane</location>
        <topology evidence="1 14">Peripheral membrane protein</topology>
        <orientation evidence="1 14">Intermembrane side</orientation>
    </subcellularLocation>
</comment>
<evidence type="ECO:0000256" key="6">
    <source>
        <dbReference type="ARBA" id="ARBA00022833"/>
    </source>
</evidence>
<evidence type="ECO:0000256" key="13">
    <source>
        <dbReference type="ARBA" id="ARBA00025862"/>
    </source>
</evidence>
<keyword evidence="7 14" id="KW-0653">Protein transport</keyword>
<accession>A0A0A1V319</accession>